<evidence type="ECO:0000313" key="3">
    <source>
        <dbReference type="Proteomes" id="UP000767238"/>
    </source>
</evidence>
<proteinExistence type="predicted"/>
<dbReference type="AlphaFoldDB" id="A0A9P8K8H9"/>
<evidence type="ECO:0000256" key="1">
    <source>
        <dbReference type="SAM" id="SignalP"/>
    </source>
</evidence>
<organism evidence="2 3">
    <name type="scientific">Aureobasidium melanogenum</name>
    <name type="common">Aureobasidium pullulans var. melanogenum</name>
    <dbReference type="NCBI Taxonomy" id="46634"/>
    <lineage>
        <taxon>Eukaryota</taxon>
        <taxon>Fungi</taxon>
        <taxon>Dikarya</taxon>
        <taxon>Ascomycota</taxon>
        <taxon>Pezizomycotina</taxon>
        <taxon>Dothideomycetes</taxon>
        <taxon>Dothideomycetidae</taxon>
        <taxon>Dothideales</taxon>
        <taxon>Saccotheciaceae</taxon>
        <taxon>Aureobasidium</taxon>
    </lineage>
</organism>
<sequence length="131" mass="14850">MYVICHHRQTVLIVLSLLIYSPSWRPVPNIKNPGEAFFTTSFYHNANQFETITLTATGQHAISKALCETPGLINAFNMPTYTFLARKDVLGEKHFTRYDRVLAILMLSRGKTPPNKRRCSKVTSARKPAVI</sequence>
<comment type="caution">
    <text evidence="2">The sequence shown here is derived from an EMBL/GenBank/DDBJ whole genome shotgun (WGS) entry which is preliminary data.</text>
</comment>
<reference evidence="2" key="1">
    <citation type="journal article" date="2021" name="J Fungi (Basel)">
        <title>Virulence traits and population genomics of the black yeast Aureobasidium melanogenum.</title>
        <authorList>
            <person name="Cernosa A."/>
            <person name="Sun X."/>
            <person name="Gostincar C."/>
            <person name="Fang C."/>
            <person name="Gunde-Cimerman N."/>
            <person name="Song Z."/>
        </authorList>
    </citation>
    <scope>NUCLEOTIDE SEQUENCE</scope>
    <source>
        <strain evidence="2">EXF-8016</strain>
    </source>
</reference>
<dbReference type="Proteomes" id="UP000767238">
    <property type="component" value="Unassembled WGS sequence"/>
</dbReference>
<feature type="chain" id="PRO_5040277402" evidence="1">
    <location>
        <begin position="27"/>
        <end position="131"/>
    </location>
</feature>
<evidence type="ECO:0000313" key="2">
    <source>
        <dbReference type="EMBL" id="KAH0224584.1"/>
    </source>
</evidence>
<keyword evidence="1" id="KW-0732">Signal</keyword>
<dbReference type="OrthoDB" id="10344474at2759"/>
<dbReference type="EMBL" id="JAHFYH010000018">
    <property type="protein sequence ID" value="KAH0224584.1"/>
    <property type="molecule type" value="Genomic_DNA"/>
</dbReference>
<accession>A0A9P8K8H9</accession>
<feature type="signal peptide" evidence="1">
    <location>
        <begin position="1"/>
        <end position="26"/>
    </location>
</feature>
<gene>
    <name evidence="2" type="ORF">KCV03_g3511</name>
</gene>
<protein>
    <submittedName>
        <fullName evidence="2">Uncharacterized protein</fullName>
    </submittedName>
</protein>
<reference evidence="2" key="2">
    <citation type="submission" date="2021-08" db="EMBL/GenBank/DDBJ databases">
        <authorList>
            <person name="Gostincar C."/>
            <person name="Sun X."/>
            <person name="Song Z."/>
            <person name="Gunde-Cimerman N."/>
        </authorList>
    </citation>
    <scope>NUCLEOTIDE SEQUENCE</scope>
    <source>
        <strain evidence="2">EXF-8016</strain>
    </source>
</reference>
<feature type="non-terminal residue" evidence="2">
    <location>
        <position position="131"/>
    </location>
</feature>
<name>A0A9P8K8H9_AURME</name>